<proteinExistence type="predicted"/>
<comment type="caution">
    <text evidence="2">The sequence shown here is derived from an EMBL/GenBank/DDBJ whole genome shotgun (WGS) entry which is preliminary data.</text>
</comment>
<organism evidence="2 3">
    <name type="scientific">Alternaria panax</name>
    <dbReference type="NCBI Taxonomy" id="48097"/>
    <lineage>
        <taxon>Eukaryota</taxon>
        <taxon>Fungi</taxon>
        <taxon>Dikarya</taxon>
        <taxon>Ascomycota</taxon>
        <taxon>Pezizomycotina</taxon>
        <taxon>Dothideomycetes</taxon>
        <taxon>Pleosporomycetidae</taxon>
        <taxon>Pleosporales</taxon>
        <taxon>Pleosporineae</taxon>
        <taxon>Pleosporaceae</taxon>
        <taxon>Alternaria</taxon>
        <taxon>Alternaria sect. Panax</taxon>
    </lineage>
</organism>
<gene>
    <name evidence="2" type="ORF">G6011_04104</name>
</gene>
<dbReference type="Pfam" id="PF06985">
    <property type="entry name" value="HET"/>
    <property type="match status" value="1"/>
</dbReference>
<accession>A0AAD4IGH6</accession>
<dbReference type="AlphaFoldDB" id="A0AAD4IGH6"/>
<feature type="domain" description="Heterokaryon incompatibility" evidence="1">
    <location>
        <begin position="40"/>
        <end position="176"/>
    </location>
</feature>
<keyword evidence="3" id="KW-1185">Reference proteome</keyword>
<evidence type="ECO:0000313" key="3">
    <source>
        <dbReference type="Proteomes" id="UP001199106"/>
    </source>
</evidence>
<dbReference type="PANTHER" id="PTHR24148:SF64">
    <property type="entry name" value="HETEROKARYON INCOMPATIBILITY DOMAIN-CONTAINING PROTEIN"/>
    <property type="match status" value="1"/>
</dbReference>
<evidence type="ECO:0000259" key="1">
    <source>
        <dbReference type="Pfam" id="PF06985"/>
    </source>
</evidence>
<reference evidence="2" key="1">
    <citation type="submission" date="2021-07" db="EMBL/GenBank/DDBJ databases">
        <title>Genome Resource of American Ginseng Black Spot Pathogen Alternaria panax.</title>
        <authorList>
            <person name="Qiu C."/>
            <person name="Wang W."/>
            <person name="Liu Z."/>
        </authorList>
    </citation>
    <scope>NUCLEOTIDE SEQUENCE</scope>
    <source>
        <strain evidence="2">BNCC115425</strain>
    </source>
</reference>
<evidence type="ECO:0000313" key="2">
    <source>
        <dbReference type="EMBL" id="KAG9194069.1"/>
    </source>
</evidence>
<dbReference type="InterPro" id="IPR010730">
    <property type="entry name" value="HET"/>
</dbReference>
<dbReference type="Proteomes" id="UP001199106">
    <property type="component" value="Unassembled WGS sequence"/>
</dbReference>
<name>A0AAD4IGH6_9PLEO</name>
<dbReference type="InterPro" id="IPR052895">
    <property type="entry name" value="HetReg/Transcr_Mod"/>
</dbReference>
<dbReference type="EMBL" id="JAANER010000002">
    <property type="protein sequence ID" value="KAG9194069.1"/>
    <property type="molecule type" value="Genomic_DNA"/>
</dbReference>
<sequence length="600" mass="68382">MYKQLTSTTMIRLLHVHPASEPDPLVCTLEHFDLDSDLNYEAISYVWGDSILSCSITCDSEIIAVTLSLYQALSRIRSPIQLRTVWIDGLCINQADDVEKSHQVQLMQRVFRDAHRVLVWLGPDPGCARNAFDFCRKFGQREMDVGQPQTSDIEQMSWVFYLARCPWWGRVWIIQEMALAKDILFLWGMEEVQWTHVRLAISKIRNPDALDTSCIDTWFVEPISRLSAIKDQRSYATSFMGTMRMARAFECSDSRDRIFAIIGFGRVGNRWAAADPDGRLLATAIIPDYASPVEHVYMQFAMMALRRNLAEDIFLAIQHGEQLNRWKSGDIPSWSPRWDVHLLNDFPVCPCLQKICSFDKTAADYSMSFIGSQQLSALQTSFDPITVDTLNVLSAIFDEIISLSQIICDGISAVTSNILSRFWKKNIRPAEATDKYRTLFTDFCETTTYQMSPENHIDFFRMYITSCEKKSGSSAKSVKAKAHAMLRSLDQLQLEMGETPFTSVFQKFPKADRSRTCSKRLFITRQGYVGMCPAAAQSGDRVALLWRTRCPMILRPQDDFYRIVGSSYVAALTRTKTDGVPHPLDDLISGTLQPEIIQIR</sequence>
<dbReference type="Pfam" id="PF26639">
    <property type="entry name" value="Het-6_barrel"/>
    <property type="match status" value="1"/>
</dbReference>
<protein>
    <recommendedName>
        <fullName evidence="1">Heterokaryon incompatibility domain-containing protein</fullName>
    </recommendedName>
</protein>
<dbReference type="PANTHER" id="PTHR24148">
    <property type="entry name" value="ANKYRIN REPEAT DOMAIN-CONTAINING PROTEIN 39 HOMOLOG-RELATED"/>
    <property type="match status" value="1"/>
</dbReference>